<gene>
    <name evidence="3" type="ORF">EZJ19_01165</name>
</gene>
<dbReference type="Pfam" id="PF04023">
    <property type="entry name" value="FeoA"/>
    <property type="match status" value="1"/>
</dbReference>
<keyword evidence="4" id="KW-1185">Reference proteome</keyword>
<dbReference type="PANTHER" id="PTHR42954">
    <property type="entry name" value="FE(2+) TRANSPORT PROTEIN A"/>
    <property type="match status" value="1"/>
</dbReference>
<evidence type="ECO:0000256" key="1">
    <source>
        <dbReference type="ARBA" id="ARBA00023004"/>
    </source>
</evidence>
<dbReference type="InterPro" id="IPR008988">
    <property type="entry name" value="Transcriptional_repressor_C"/>
</dbReference>
<comment type="caution">
    <text evidence="3">The sequence shown here is derived from an EMBL/GenBank/DDBJ whole genome shotgun (WGS) entry which is preliminary data.</text>
</comment>
<reference evidence="3 4" key="1">
    <citation type="submission" date="2019-03" db="EMBL/GenBank/DDBJ databases">
        <title>Genome sequence of Thiobacillaceae bacterium LSR1, a sulfur-oxidizing bacterium isolated from freshwater sediment.</title>
        <authorList>
            <person name="Li S."/>
        </authorList>
    </citation>
    <scope>NUCLEOTIDE SEQUENCE [LARGE SCALE GENOMIC DNA]</scope>
    <source>
        <strain evidence="3 4">LSR1</strain>
    </source>
</reference>
<sequence length="74" mass="8145">MTLNQLSPNACGVIEAIHAGQDLRRRLCGLGLRLGIRVRVIRHSPLNGPMQIRVGHTDLILRRSEAANIDVIPT</sequence>
<dbReference type="RefSeq" id="WP_131444474.1">
    <property type="nucleotide sequence ID" value="NZ_SJZB01000005.1"/>
</dbReference>
<name>A0A4R1BQ21_9PROT</name>
<keyword evidence="1" id="KW-0408">Iron</keyword>
<dbReference type="InterPro" id="IPR038157">
    <property type="entry name" value="FeoA_core_dom"/>
</dbReference>
<dbReference type="SMART" id="SM00899">
    <property type="entry name" value="FeoA"/>
    <property type="match status" value="1"/>
</dbReference>
<dbReference type="EMBL" id="SJZB01000005">
    <property type="protein sequence ID" value="TCJ19770.1"/>
    <property type="molecule type" value="Genomic_DNA"/>
</dbReference>
<evidence type="ECO:0000259" key="2">
    <source>
        <dbReference type="SMART" id="SM00899"/>
    </source>
</evidence>
<dbReference type="PANTHER" id="PTHR42954:SF2">
    <property type="entry name" value="FE(2+) TRANSPORT PROTEIN A"/>
    <property type="match status" value="1"/>
</dbReference>
<dbReference type="SUPFAM" id="SSF50037">
    <property type="entry name" value="C-terminal domain of transcriptional repressors"/>
    <property type="match status" value="1"/>
</dbReference>
<dbReference type="AlphaFoldDB" id="A0A4R1BQ21"/>
<evidence type="ECO:0000313" key="3">
    <source>
        <dbReference type="EMBL" id="TCJ19770.1"/>
    </source>
</evidence>
<dbReference type="GO" id="GO:0046914">
    <property type="term" value="F:transition metal ion binding"/>
    <property type="evidence" value="ECO:0007669"/>
    <property type="project" value="InterPro"/>
</dbReference>
<dbReference type="Proteomes" id="UP000295443">
    <property type="component" value="Unassembled WGS sequence"/>
</dbReference>
<organism evidence="3 4">
    <name type="scientific">Parasulfuritortus cantonensis</name>
    <dbReference type="NCBI Taxonomy" id="2528202"/>
    <lineage>
        <taxon>Bacteria</taxon>
        <taxon>Pseudomonadati</taxon>
        <taxon>Pseudomonadota</taxon>
        <taxon>Betaproteobacteria</taxon>
        <taxon>Nitrosomonadales</taxon>
        <taxon>Thiobacillaceae</taxon>
        <taxon>Parasulfuritortus</taxon>
    </lineage>
</organism>
<protein>
    <submittedName>
        <fullName evidence="3">Ferrous iron transport protein A</fullName>
    </submittedName>
</protein>
<evidence type="ECO:0000313" key="4">
    <source>
        <dbReference type="Proteomes" id="UP000295443"/>
    </source>
</evidence>
<dbReference type="InterPro" id="IPR052713">
    <property type="entry name" value="FeoA"/>
</dbReference>
<feature type="domain" description="Ferrous iron transporter FeoA-like" evidence="2">
    <location>
        <begin position="1"/>
        <end position="73"/>
    </location>
</feature>
<dbReference type="Gene3D" id="2.30.30.90">
    <property type="match status" value="1"/>
</dbReference>
<dbReference type="InterPro" id="IPR007167">
    <property type="entry name" value="Fe-transptr_FeoA-like"/>
</dbReference>
<proteinExistence type="predicted"/>
<dbReference type="OrthoDB" id="7916291at2"/>
<accession>A0A4R1BQ21</accession>